<evidence type="ECO:0000259" key="5">
    <source>
        <dbReference type="PROSITE" id="PS50102"/>
    </source>
</evidence>
<dbReference type="InterPro" id="IPR018222">
    <property type="entry name" value="Nuclear_transport_factor_2_euk"/>
</dbReference>
<feature type="region of interest" description="Disordered" evidence="4">
    <location>
        <begin position="271"/>
        <end position="298"/>
    </location>
</feature>
<keyword evidence="8" id="KW-1185">Reference proteome</keyword>
<reference evidence="7 8" key="1">
    <citation type="journal article" date="2020" name="Cell">
        <title>Large-Scale Comparative Analyses of Tick Genomes Elucidate Their Genetic Diversity and Vector Capacities.</title>
        <authorList>
            <consortium name="Tick Genome and Microbiome Consortium (TIGMIC)"/>
            <person name="Jia N."/>
            <person name="Wang J."/>
            <person name="Shi W."/>
            <person name="Du L."/>
            <person name="Sun Y."/>
            <person name="Zhan W."/>
            <person name="Jiang J.F."/>
            <person name="Wang Q."/>
            <person name="Zhang B."/>
            <person name="Ji P."/>
            <person name="Bell-Sakyi L."/>
            <person name="Cui X.M."/>
            <person name="Yuan T.T."/>
            <person name="Jiang B.G."/>
            <person name="Yang W.F."/>
            <person name="Lam T.T."/>
            <person name="Chang Q.C."/>
            <person name="Ding S.J."/>
            <person name="Wang X.J."/>
            <person name="Zhu J.G."/>
            <person name="Ruan X.D."/>
            <person name="Zhao L."/>
            <person name="Wei J.T."/>
            <person name="Ye R.Z."/>
            <person name="Que T.C."/>
            <person name="Du C.H."/>
            <person name="Zhou Y.H."/>
            <person name="Cheng J.X."/>
            <person name="Dai P.F."/>
            <person name="Guo W.B."/>
            <person name="Han X.H."/>
            <person name="Huang E.J."/>
            <person name="Li L.F."/>
            <person name="Wei W."/>
            <person name="Gao Y.C."/>
            <person name="Liu J.Z."/>
            <person name="Shao H.Z."/>
            <person name="Wang X."/>
            <person name="Wang C.C."/>
            <person name="Yang T.C."/>
            <person name="Huo Q.B."/>
            <person name="Li W."/>
            <person name="Chen H.Y."/>
            <person name="Chen S.E."/>
            <person name="Zhou L.G."/>
            <person name="Ni X.B."/>
            <person name="Tian J.H."/>
            <person name="Sheng Y."/>
            <person name="Liu T."/>
            <person name="Pan Y.S."/>
            <person name="Xia L.Y."/>
            <person name="Li J."/>
            <person name="Zhao F."/>
            <person name="Cao W.C."/>
        </authorList>
    </citation>
    <scope>NUCLEOTIDE SEQUENCE [LARGE SCALE GENOMIC DNA]</scope>
    <source>
        <strain evidence="7">HaeL-2018</strain>
    </source>
</reference>
<evidence type="ECO:0008006" key="9">
    <source>
        <dbReference type="Google" id="ProtNLM"/>
    </source>
</evidence>
<dbReference type="InterPro" id="IPR002075">
    <property type="entry name" value="NTF2_dom"/>
</dbReference>
<dbReference type="InterPro" id="IPR039539">
    <property type="entry name" value="Ras_GTPase_bind_prot"/>
</dbReference>
<comment type="caution">
    <text evidence="7">The sequence shown here is derived from an EMBL/GenBank/DDBJ whole genome shotgun (WGS) entry which is preliminary data.</text>
</comment>
<evidence type="ECO:0000259" key="6">
    <source>
        <dbReference type="PROSITE" id="PS50177"/>
    </source>
</evidence>
<accession>A0A9J6FFF7</accession>
<dbReference type="GO" id="GO:0010494">
    <property type="term" value="C:cytoplasmic stress granule"/>
    <property type="evidence" value="ECO:0007669"/>
    <property type="project" value="UniProtKB-SubCell"/>
</dbReference>
<dbReference type="OMA" id="QLMAPSH"/>
<protein>
    <recommendedName>
        <fullName evidence="9">Ras GTPase-activating protein-binding protein 2</fullName>
    </recommendedName>
</protein>
<dbReference type="InterPro" id="IPR032710">
    <property type="entry name" value="NTF2-like_dom_sf"/>
</dbReference>
<dbReference type="PROSITE" id="PS50177">
    <property type="entry name" value="NTF2_DOMAIN"/>
    <property type="match status" value="1"/>
</dbReference>
<feature type="compositionally biased region" description="Low complexity" evidence="4">
    <location>
        <begin position="91"/>
        <end position="102"/>
    </location>
</feature>
<dbReference type="EMBL" id="JABSTR010000001">
    <property type="protein sequence ID" value="KAH9361447.1"/>
    <property type="molecule type" value="Genomic_DNA"/>
</dbReference>
<feature type="region of interest" description="Disordered" evidence="4">
    <location>
        <begin position="312"/>
        <end position="383"/>
    </location>
</feature>
<feature type="domain" description="NTF2" evidence="6">
    <location>
        <begin position="1"/>
        <end position="76"/>
    </location>
</feature>
<dbReference type="PANTHER" id="PTHR10693">
    <property type="entry name" value="RAS GTPASE-ACTIVATING PROTEIN-BINDING PROTEIN"/>
    <property type="match status" value="1"/>
</dbReference>
<dbReference type="CDD" id="cd00780">
    <property type="entry name" value="NTF2"/>
    <property type="match status" value="1"/>
</dbReference>
<name>A0A9J6FFF7_HAELO</name>
<evidence type="ECO:0000256" key="3">
    <source>
        <dbReference type="PROSITE-ProRule" id="PRU00176"/>
    </source>
</evidence>
<keyword evidence="2 3" id="KW-0694">RNA-binding</keyword>
<dbReference type="GO" id="GO:1990904">
    <property type="term" value="C:ribonucleoprotein complex"/>
    <property type="evidence" value="ECO:0007669"/>
    <property type="project" value="TreeGrafter"/>
</dbReference>
<dbReference type="InterPro" id="IPR012677">
    <property type="entry name" value="Nucleotide-bd_a/b_plait_sf"/>
</dbReference>
<evidence type="ECO:0000313" key="7">
    <source>
        <dbReference type="EMBL" id="KAH9361447.1"/>
    </source>
</evidence>
<feature type="compositionally biased region" description="Acidic residues" evidence="4">
    <location>
        <begin position="81"/>
        <end position="90"/>
    </location>
</feature>
<feature type="compositionally biased region" description="Polar residues" evidence="4">
    <location>
        <begin position="274"/>
        <end position="287"/>
    </location>
</feature>
<dbReference type="AlphaFoldDB" id="A0A9J6FFF7"/>
<evidence type="ECO:0000256" key="2">
    <source>
        <dbReference type="ARBA" id="ARBA00022884"/>
    </source>
</evidence>
<gene>
    <name evidence="7" type="ORF">HPB48_003879</name>
</gene>
<dbReference type="Gene3D" id="3.30.70.330">
    <property type="match status" value="1"/>
</dbReference>
<dbReference type="InterPro" id="IPR000504">
    <property type="entry name" value="RRM_dom"/>
</dbReference>
<dbReference type="OrthoDB" id="339151at2759"/>
<dbReference type="SUPFAM" id="SSF54928">
    <property type="entry name" value="RNA-binding domain, RBD"/>
    <property type="match status" value="1"/>
</dbReference>
<dbReference type="PANTHER" id="PTHR10693:SF20">
    <property type="entry name" value="AT27578P"/>
    <property type="match status" value="1"/>
</dbReference>
<feature type="domain" description="RRM" evidence="5">
    <location>
        <begin position="389"/>
        <end position="427"/>
    </location>
</feature>
<dbReference type="Pfam" id="PF02136">
    <property type="entry name" value="NTF2"/>
    <property type="match status" value="1"/>
</dbReference>
<dbReference type="SUPFAM" id="SSF54427">
    <property type="entry name" value="NTF2-like"/>
    <property type="match status" value="1"/>
</dbReference>
<evidence type="ECO:0000256" key="4">
    <source>
        <dbReference type="SAM" id="MobiDB-lite"/>
    </source>
</evidence>
<dbReference type="Proteomes" id="UP000821853">
    <property type="component" value="Chromosome 1"/>
</dbReference>
<sequence length="479" mass="52128">MGQHDIHQRIMQLNFRDCHAKIKQVDSLTTLGEGVVIQVTGELSNAGQPMRRFMQTFVLAPQQPLKYYVRNDIFRYQDEVFTEEEEEDDTSSAQQQQQQQQTPEDEQLMAPSHHHAHPEGAQADSTAAAPLVNDVRAEPLGNGGASPPSNSVAPTPGRPAYFDSQVDARPETEGAVAEVDALETPDTLAASKSCTDRAGDTSLEAPTPSLAMLCATFFLAMRTSFMKRFCAPNACSVLNFTPRIVSDYVHDLAGYFDLLKYVSAREDSKKLSRMSGQANEKVVNSETEQQRSGEKQTMPRLGATLLAAVARQQRGHQPGGRFGGDPLPGSGLPPRPDQAAAASAAAAPPRASLPQAPKRPEGARGEAPLGEDGAPPLRPGAKPQYPDNQQVFVGNLPHSITEDQVRKRFEEFGHVLEFRINSKPTGKMTAGGKAVPVRTFPHLHCACQVQGTSASQLEEQWPDFHSLSVCLFRPVHLNL</sequence>
<feature type="compositionally biased region" description="Low complexity" evidence="4">
    <location>
        <begin position="337"/>
        <end position="356"/>
    </location>
</feature>
<dbReference type="GO" id="GO:0005829">
    <property type="term" value="C:cytosol"/>
    <property type="evidence" value="ECO:0007669"/>
    <property type="project" value="TreeGrafter"/>
</dbReference>
<dbReference type="VEuPathDB" id="VectorBase:HLOH_059739"/>
<comment type="subcellular location">
    <subcellularLocation>
        <location evidence="1">Cytoplasm</location>
        <location evidence="1">Stress granule</location>
    </subcellularLocation>
</comment>
<organism evidence="7 8">
    <name type="scientific">Haemaphysalis longicornis</name>
    <name type="common">Bush tick</name>
    <dbReference type="NCBI Taxonomy" id="44386"/>
    <lineage>
        <taxon>Eukaryota</taxon>
        <taxon>Metazoa</taxon>
        <taxon>Ecdysozoa</taxon>
        <taxon>Arthropoda</taxon>
        <taxon>Chelicerata</taxon>
        <taxon>Arachnida</taxon>
        <taxon>Acari</taxon>
        <taxon>Parasitiformes</taxon>
        <taxon>Ixodida</taxon>
        <taxon>Ixodoidea</taxon>
        <taxon>Ixodidae</taxon>
        <taxon>Haemaphysalinae</taxon>
        <taxon>Haemaphysalis</taxon>
    </lineage>
</organism>
<dbReference type="GO" id="GO:0003729">
    <property type="term" value="F:mRNA binding"/>
    <property type="evidence" value="ECO:0007669"/>
    <property type="project" value="TreeGrafter"/>
</dbReference>
<evidence type="ECO:0000256" key="1">
    <source>
        <dbReference type="ARBA" id="ARBA00004210"/>
    </source>
</evidence>
<dbReference type="Pfam" id="PF00076">
    <property type="entry name" value="RRM_1"/>
    <property type="match status" value="1"/>
</dbReference>
<dbReference type="Gene3D" id="3.10.450.50">
    <property type="match status" value="1"/>
</dbReference>
<dbReference type="PROSITE" id="PS50102">
    <property type="entry name" value="RRM"/>
    <property type="match status" value="1"/>
</dbReference>
<feature type="region of interest" description="Disordered" evidence="4">
    <location>
        <begin position="81"/>
        <end position="162"/>
    </location>
</feature>
<evidence type="ECO:0000313" key="8">
    <source>
        <dbReference type="Proteomes" id="UP000821853"/>
    </source>
</evidence>
<dbReference type="InterPro" id="IPR035979">
    <property type="entry name" value="RBD_domain_sf"/>
</dbReference>
<proteinExistence type="predicted"/>